<keyword evidence="1" id="KW-0472">Membrane</keyword>
<reference evidence="2 3" key="1">
    <citation type="submission" date="2013-08" db="EMBL/GenBank/DDBJ databases">
        <authorList>
            <person name="Stouthamer R."/>
            <person name="Nunney L."/>
        </authorList>
    </citation>
    <scope>NUCLEOTIDE SEQUENCE [LARGE SCALE GENOMIC DNA]</scope>
    <source>
        <strain evidence="3">ann-1</strain>
    </source>
</reference>
<proteinExistence type="predicted"/>
<evidence type="ECO:0000313" key="2">
    <source>
        <dbReference type="EMBL" id="AIC11633.1"/>
    </source>
</evidence>
<protein>
    <submittedName>
        <fullName evidence="2">Uncharacterized protein</fullName>
    </submittedName>
</protein>
<keyword evidence="1" id="KW-0812">Transmembrane</keyword>
<evidence type="ECO:0000313" key="3">
    <source>
        <dbReference type="Proteomes" id="UP000027215"/>
    </source>
</evidence>
<dbReference type="AlphaFoldDB" id="A0A060H7Q5"/>
<dbReference type="KEGG" id="xfs:D934_12295"/>
<keyword evidence="1" id="KW-1133">Transmembrane helix</keyword>
<organism evidence="2 3">
    <name type="scientific">Xylella fastidiosa subsp. sandyi Ann-1</name>
    <dbReference type="NCBI Taxonomy" id="155920"/>
    <lineage>
        <taxon>Bacteria</taxon>
        <taxon>Pseudomonadati</taxon>
        <taxon>Pseudomonadota</taxon>
        <taxon>Gammaproteobacteria</taxon>
        <taxon>Lysobacterales</taxon>
        <taxon>Lysobacteraceae</taxon>
        <taxon>Xylella</taxon>
    </lineage>
</organism>
<accession>A0A060H7Q5</accession>
<name>A0A060H7Q5_XYLFS</name>
<gene>
    <name evidence="2" type="ORF">D934_12295</name>
</gene>
<sequence>MGSSTKNIDQIQLNDEDINCRDEQSPDIADSHSIVTGIVEDTVKGEGAGSMNSQVSSDGELSNAQIRPAMLEPDGPEDQLRYNQKANRKMRWMAFGVIGGLIVFFFLLLMAALFRIFFGSYLASIISAASVGWQWHILIFLGATLVLLAAVPLSLSLALVRMISDKKDDEAQEIKAPSVELIKALAHICKSVATSMKQ</sequence>
<feature type="transmembrane region" description="Helical" evidence="1">
    <location>
        <begin position="92"/>
        <end position="117"/>
    </location>
</feature>
<dbReference type="PATRIC" id="fig|155920.8.peg.2894"/>
<evidence type="ECO:0000256" key="1">
    <source>
        <dbReference type="SAM" id="Phobius"/>
    </source>
</evidence>
<feature type="transmembrane region" description="Helical" evidence="1">
    <location>
        <begin position="137"/>
        <end position="160"/>
    </location>
</feature>
<dbReference type="RefSeq" id="WP_024749080.1">
    <property type="nucleotide sequence ID" value="NZ_CP006696.1"/>
</dbReference>
<dbReference type="HOGENOM" id="CLU_1377644_0_0_6"/>
<dbReference type="Proteomes" id="UP000027215">
    <property type="component" value="Chromosome"/>
</dbReference>
<dbReference type="EMBL" id="CP006696">
    <property type="protein sequence ID" value="AIC11633.1"/>
    <property type="molecule type" value="Genomic_DNA"/>
</dbReference>